<feature type="compositionally biased region" description="Basic and acidic residues" evidence="1">
    <location>
        <begin position="35"/>
        <end position="46"/>
    </location>
</feature>
<keyword evidence="4" id="KW-1185">Reference proteome</keyword>
<feature type="region of interest" description="Disordered" evidence="1">
    <location>
        <begin position="1"/>
        <end position="56"/>
    </location>
</feature>
<dbReference type="AlphaFoldDB" id="A0AA90NKI3"/>
<feature type="transmembrane region" description="Helical" evidence="2">
    <location>
        <begin position="174"/>
        <end position="199"/>
    </location>
</feature>
<dbReference type="EMBL" id="JASXSV010000003">
    <property type="protein sequence ID" value="MDP0588257.1"/>
    <property type="molecule type" value="Genomic_DNA"/>
</dbReference>
<feature type="compositionally biased region" description="Polar residues" evidence="1">
    <location>
        <begin position="47"/>
        <end position="56"/>
    </location>
</feature>
<gene>
    <name evidence="3" type="ORF">QS748_03270</name>
</gene>
<protein>
    <submittedName>
        <fullName evidence="3">Uncharacterized protein</fullName>
    </submittedName>
</protein>
<reference evidence="3 4" key="1">
    <citation type="journal article" date="2023" name="bioRxiv">
        <title>An intranuclear bacterial parasite of deep-sea mussels expresses apoptosis inhibitors acquired from its host.</title>
        <authorList>
            <person name="Gonzalez Porras M.A."/>
            <person name="Assie A."/>
            <person name="Tietjen M."/>
            <person name="Violette M."/>
            <person name="Kleiner M."/>
            <person name="Gruber-Vodicka H."/>
            <person name="Dubilier N."/>
            <person name="Leisch N."/>
        </authorList>
    </citation>
    <scope>NUCLEOTIDE SEQUENCE [LARGE SCALE GENOMIC DNA]</scope>
    <source>
        <strain evidence="3">IAP13</strain>
    </source>
</reference>
<keyword evidence="2" id="KW-0812">Transmembrane</keyword>
<accession>A0AA90NKI3</accession>
<comment type="caution">
    <text evidence="3">The sequence shown here is derived from an EMBL/GenBank/DDBJ whole genome shotgun (WGS) entry which is preliminary data.</text>
</comment>
<feature type="transmembrane region" description="Helical" evidence="2">
    <location>
        <begin position="143"/>
        <end position="162"/>
    </location>
</feature>
<keyword evidence="2" id="KW-0472">Membrane</keyword>
<evidence type="ECO:0000256" key="1">
    <source>
        <dbReference type="SAM" id="MobiDB-lite"/>
    </source>
</evidence>
<sequence>MKVMSSPTRETHSSRKNTGKNSESKNKQVGRHGGRGVEKAKDKSKSSTDNSAYGSFSNITRSSRVRMSKEQISNFKERIIAECRLAEKGNHKTKGDHTENLLKIVNGLKGDSMARTVLAVKSNKDAKDWREGKGNSAYRNIKSLVSFGSGAATGTGAGGFALSLSGRILSYSTLSFQACSFVSLVPASVAAVVTGYLFWKLTDNITDYLAARYMDNKSQNQLNEILSGDPEQDLEDVLNGLKDSNPEAYDQVVSLLRDKEKAEDIESEDVNMSEDESNGD</sequence>
<dbReference type="Proteomes" id="UP001178148">
    <property type="component" value="Unassembled WGS sequence"/>
</dbReference>
<evidence type="ECO:0000313" key="3">
    <source>
        <dbReference type="EMBL" id="MDP0588257.1"/>
    </source>
</evidence>
<feature type="compositionally biased region" description="Acidic residues" evidence="1">
    <location>
        <begin position="265"/>
        <end position="280"/>
    </location>
</feature>
<evidence type="ECO:0000256" key="2">
    <source>
        <dbReference type="SAM" id="Phobius"/>
    </source>
</evidence>
<proteinExistence type="predicted"/>
<organism evidence="3 4">
    <name type="scientific">Candidatus Endonucleibacter bathymodioli</name>
    <dbReference type="NCBI Taxonomy" id="539814"/>
    <lineage>
        <taxon>Bacteria</taxon>
        <taxon>Pseudomonadati</taxon>
        <taxon>Pseudomonadota</taxon>
        <taxon>Gammaproteobacteria</taxon>
        <taxon>Oceanospirillales</taxon>
        <taxon>Endozoicomonadaceae</taxon>
        <taxon>Candidatus Endonucleibacter</taxon>
    </lineage>
</organism>
<feature type="region of interest" description="Disordered" evidence="1">
    <location>
        <begin position="261"/>
        <end position="280"/>
    </location>
</feature>
<name>A0AA90NKI3_9GAMM</name>
<keyword evidence="2" id="KW-1133">Transmembrane helix</keyword>
<evidence type="ECO:0000313" key="4">
    <source>
        <dbReference type="Proteomes" id="UP001178148"/>
    </source>
</evidence>